<accession>A0A8X7CL82</accession>
<proteinExistence type="predicted"/>
<dbReference type="EMBL" id="BMAV01019084">
    <property type="protein sequence ID" value="GFY71781.1"/>
    <property type="molecule type" value="Genomic_DNA"/>
</dbReference>
<evidence type="ECO:0000313" key="2">
    <source>
        <dbReference type="EMBL" id="GFY71781.1"/>
    </source>
</evidence>
<evidence type="ECO:0000256" key="1">
    <source>
        <dbReference type="SAM" id="MobiDB-lite"/>
    </source>
</evidence>
<gene>
    <name evidence="2" type="ORF">TNIN_187641</name>
</gene>
<evidence type="ECO:0000313" key="3">
    <source>
        <dbReference type="Proteomes" id="UP000886998"/>
    </source>
</evidence>
<dbReference type="Proteomes" id="UP000886998">
    <property type="component" value="Unassembled WGS sequence"/>
</dbReference>
<sequence>MRFKLKAWLKAKFGSSIPYKEFEDEPESTSEEVKSEPTTTEAPPKRFDVTNHGAINSGPHGRPRLLFPAGLPSPPPLMTLATQKDTIEHAEEFSSFVFSRCCLDAEFSQSETAVAMKSDQHLFVQHVSRQAV</sequence>
<dbReference type="AlphaFoldDB" id="A0A8X7CL82"/>
<name>A0A8X7CL82_9ARAC</name>
<keyword evidence="3" id="KW-1185">Reference proteome</keyword>
<reference evidence="2" key="1">
    <citation type="submission" date="2020-08" db="EMBL/GenBank/DDBJ databases">
        <title>Multicomponent nature underlies the extraordinary mechanical properties of spider dragline silk.</title>
        <authorList>
            <person name="Kono N."/>
            <person name="Nakamura H."/>
            <person name="Mori M."/>
            <person name="Yoshida Y."/>
            <person name="Ohtoshi R."/>
            <person name="Malay A.D."/>
            <person name="Moran D.A.P."/>
            <person name="Tomita M."/>
            <person name="Numata K."/>
            <person name="Arakawa K."/>
        </authorList>
    </citation>
    <scope>NUCLEOTIDE SEQUENCE</scope>
</reference>
<organism evidence="2 3">
    <name type="scientific">Trichonephila inaurata madagascariensis</name>
    <dbReference type="NCBI Taxonomy" id="2747483"/>
    <lineage>
        <taxon>Eukaryota</taxon>
        <taxon>Metazoa</taxon>
        <taxon>Ecdysozoa</taxon>
        <taxon>Arthropoda</taxon>
        <taxon>Chelicerata</taxon>
        <taxon>Arachnida</taxon>
        <taxon>Araneae</taxon>
        <taxon>Araneomorphae</taxon>
        <taxon>Entelegynae</taxon>
        <taxon>Araneoidea</taxon>
        <taxon>Nephilidae</taxon>
        <taxon>Trichonephila</taxon>
        <taxon>Trichonephila inaurata</taxon>
    </lineage>
</organism>
<feature type="region of interest" description="Disordered" evidence="1">
    <location>
        <begin position="20"/>
        <end position="73"/>
    </location>
</feature>
<comment type="caution">
    <text evidence="2">The sequence shown here is derived from an EMBL/GenBank/DDBJ whole genome shotgun (WGS) entry which is preliminary data.</text>
</comment>
<protein>
    <submittedName>
        <fullName evidence="2">Uncharacterized protein</fullName>
    </submittedName>
</protein>